<reference evidence="1" key="1">
    <citation type="submission" date="2020-03" db="EMBL/GenBank/DDBJ databases">
        <title>Hybrid Assembly of Korean Phytophthora infestans isolates.</title>
        <authorList>
            <person name="Prokchorchik M."/>
            <person name="Lee Y."/>
            <person name="Seo J."/>
            <person name="Cho J.-H."/>
            <person name="Park Y.-E."/>
            <person name="Jang D.-C."/>
            <person name="Im J.-S."/>
            <person name="Choi J.-G."/>
            <person name="Park H.-J."/>
            <person name="Lee G.-B."/>
            <person name="Lee Y.-G."/>
            <person name="Hong S.-Y."/>
            <person name="Cho K."/>
            <person name="Sohn K.H."/>
        </authorList>
    </citation>
    <scope>NUCLEOTIDE SEQUENCE</scope>
    <source>
        <strain evidence="1">KR_2_A2</strain>
    </source>
</reference>
<dbReference type="Proteomes" id="UP000704712">
    <property type="component" value="Unassembled WGS sequence"/>
</dbReference>
<evidence type="ECO:0000313" key="2">
    <source>
        <dbReference type="Proteomes" id="UP000704712"/>
    </source>
</evidence>
<sequence>MWGRTSDRLATRFVLMTLDEALASAGNAADLRLVALCEVERACVPTKEKLKLFIPAGQLTKSHVLMAL</sequence>
<name>A0A8S9TMD0_PHYIN</name>
<gene>
    <name evidence="1" type="ORF">GN958_ATG20520</name>
</gene>
<organism evidence="1 2">
    <name type="scientific">Phytophthora infestans</name>
    <name type="common">Potato late blight agent</name>
    <name type="synonym">Botrytis infestans</name>
    <dbReference type="NCBI Taxonomy" id="4787"/>
    <lineage>
        <taxon>Eukaryota</taxon>
        <taxon>Sar</taxon>
        <taxon>Stramenopiles</taxon>
        <taxon>Oomycota</taxon>
        <taxon>Peronosporomycetes</taxon>
        <taxon>Peronosporales</taxon>
        <taxon>Peronosporaceae</taxon>
        <taxon>Phytophthora</taxon>
    </lineage>
</organism>
<proteinExistence type="predicted"/>
<comment type="caution">
    <text evidence="1">The sequence shown here is derived from an EMBL/GenBank/DDBJ whole genome shotgun (WGS) entry which is preliminary data.</text>
</comment>
<dbReference type="AlphaFoldDB" id="A0A8S9TMD0"/>
<accession>A0A8S9TMD0</accession>
<dbReference type="EMBL" id="JAACNO010002868">
    <property type="protein sequence ID" value="KAF4130105.1"/>
    <property type="molecule type" value="Genomic_DNA"/>
</dbReference>
<protein>
    <submittedName>
        <fullName evidence="1">Uncharacterized protein</fullName>
    </submittedName>
</protein>
<evidence type="ECO:0000313" key="1">
    <source>
        <dbReference type="EMBL" id="KAF4130105.1"/>
    </source>
</evidence>